<accession>A0A6P0H2K9</accession>
<dbReference type="EMBL" id="JAAGWH010000008">
    <property type="protein sequence ID" value="NEK93084.1"/>
    <property type="molecule type" value="Genomic_DNA"/>
</dbReference>
<feature type="domain" description="NAD(P)-binding" evidence="2">
    <location>
        <begin position="3"/>
        <end position="111"/>
    </location>
</feature>
<evidence type="ECO:0000259" key="2">
    <source>
        <dbReference type="Pfam" id="PF13460"/>
    </source>
</evidence>
<reference evidence="3 5" key="1">
    <citation type="submission" date="2020-01" db="EMBL/GenBank/DDBJ databases">
        <title>the WGS Modestobacter muralis CPCC 204518.</title>
        <authorList>
            <person name="Jiang Z."/>
        </authorList>
    </citation>
    <scope>NUCLEOTIDE SEQUENCE [LARGE SCALE GENOMIC DNA]</scope>
    <source>
        <strain evidence="3 5">DSM 100205</strain>
    </source>
</reference>
<protein>
    <submittedName>
        <fullName evidence="4">NAD(P)H-binding protein</fullName>
    </submittedName>
</protein>
<name>A0A6P0H2K9_9ACTN</name>
<dbReference type="PANTHER" id="PTHR48079">
    <property type="entry name" value="PROTEIN YEEZ"/>
    <property type="match status" value="1"/>
</dbReference>
<dbReference type="RefSeq" id="WP_163609550.1">
    <property type="nucleotide sequence ID" value="NZ_JAAGWB010000008.1"/>
</dbReference>
<dbReference type="GO" id="GO:0005737">
    <property type="term" value="C:cytoplasm"/>
    <property type="evidence" value="ECO:0007669"/>
    <property type="project" value="TreeGrafter"/>
</dbReference>
<dbReference type="AlphaFoldDB" id="A0A6P0H2K9"/>
<dbReference type="Proteomes" id="UP000471152">
    <property type="component" value="Unassembled WGS sequence"/>
</dbReference>
<gene>
    <name evidence="4" type="ORF">G3R41_02685</name>
    <name evidence="3" type="ORF">GCU67_02685</name>
</gene>
<keyword evidence="5" id="KW-1185">Reference proteome</keyword>
<dbReference type="InterPro" id="IPR016040">
    <property type="entry name" value="NAD(P)-bd_dom"/>
</dbReference>
<dbReference type="InterPro" id="IPR051783">
    <property type="entry name" value="NAD(P)-dependent_oxidoreduct"/>
</dbReference>
<dbReference type="SUPFAM" id="SSF51735">
    <property type="entry name" value="NAD(P)-binding Rossmann-fold domains"/>
    <property type="match status" value="1"/>
</dbReference>
<feature type="region of interest" description="Disordered" evidence="1">
    <location>
        <begin position="290"/>
        <end position="321"/>
    </location>
</feature>
<evidence type="ECO:0000313" key="5">
    <source>
        <dbReference type="Proteomes" id="UP000468828"/>
    </source>
</evidence>
<dbReference type="InterPro" id="IPR036291">
    <property type="entry name" value="NAD(P)-bd_dom_sf"/>
</dbReference>
<dbReference type="GO" id="GO:0004029">
    <property type="term" value="F:aldehyde dehydrogenase (NAD+) activity"/>
    <property type="evidence" value="ECO:0007669"/>
    <property type="project" value="TreeGrafter"/>
</dbReference>
<comment type="caution">
    <text evidence="4">The sequence shown here is derived from an EMBL/GenBank/DDBJ whole genome shotgun (WGS) entry which is preliminary data.</text>
</comment>
<evidence type="ECO:0000313" key="4">
    <source>
        <dbReference type="EMBL" id="NEN49851.1"/>
    </source>
</evidence>
<reference evidence="4 6" key="2">
    <citation type="submission" date="2020-02" db="EMBL/GenBank/DDBJ databases">
        <title>The WGS of Modestobacter muralis DSM 100205.</title>
        <authorList>
            <person name="Jiang Z."/>
        </authorList>
    </citation>
    <scope>NUCLEOTIDE SEQUENCE [LARGE SCALE GENOMIC DNA]</scope>
    <source>
        <strain evidence="4 6">DSM 100205</strain>
    </source>
</reference>
<evidence type="ECO:0000256" key="1">
    <source>
        <dbReference type="SAM" id="MobiDB-lite"/>
    </source>
</evidence>
<dbReference type="EMBL" id="JAAGWB010000008">
    <property type="protein sequence ID" value="NEN49851.1"/>
    <property type="molecule type" value="Genomic_DNA"/>
</dbReference>
<dbReference type="Pfam" id="PF13460">
    <property type="entry name" value="NAD_binding_10"/>
    <property type="match status" value="1"/>
</dbReference>
<evidence type="ECO:0000313" key="6">
    <source>
        <dbReference type="Proteomes" id="UP000471152"/>
    </source>
</evidence>
<organism evidence="4 6">
    <name type="scientific">Modestobacter muralis</name>
    <dbReference type="NCBI Taxonomy" id="1608614"/>
    <lineage>
        <taxon>Bacteria</taxon>
        <taxon>Bacillati</taxon>
        <taxon>Actinomycetota</taxon>
        <taxon>Actinomycetes</taxon>
        <taxon>Geodermatophilales</taxon>
        <taxon>Geodermatophilaceae</taxon>
        <taxon>Modestobacter</taxon>
    </lineage>
</organism>
<evidence type="ECO:0000313" key="3">
    <source>
        <dbReference type="EMBL" id="NEK93084.1"/>
    </source>
</evidence>
<dbReference type="Gene3D" id="3.40.50.720">
    <property type="entry name" value="NAD(P)-binding Rossmann-like Domain"/>
    <property type="match status" value="1"/>
</dbReference>
<sequence length="321" mass="34307">MTGSSGYIGSRLVVQLERAGHQVVATAREVAKLDDFDWPDTVTEVSLDVSEADSCRQAFAAAGAVEVAYFLVHSIGEGDFATQDLDSARAFAAAAREAGVSRIVYLGGFVPQEEQLSEHLESRADVGDALGEAAVELVWLRAAIVLGGGSTSYELVRHIADRVPVVPLPTWMQHPVSPIAVTDVLHYLVAAADRDRLPAGAYDVSNGERPTYAELIRAYAAEAGLRRLWLPFPPVPPRLVATIASWLTPLPRELTADLVMSLPNSMGSQDDRIRGIVPDPVGGLVSSRDALRRAHQGSRTSGVGSSGDALHRVRTDPAWSA</sequence>
<dbReference type="Proteomes" id="UP000468828">
    <property type="component" value="Unassembled WGS sequence"/>
</dbReference>
<dbReference type="PANTHER" id="PTHR48079:SF6">
    <property type="entry name" value="NAD(P)-BINDING DOMAIN-CONTAINING PROTEIN-RELATED"/>
    <property type="match status" value="1"/>
</dbReference>
<proteinExistence type="predicted"/>